<gene>
    <name evidence="2" type="ORF">ACIGXA_24000</name>
</gene>
<evidence type="ECO:0000313" key="3">
    <source>
        <dbReference type="Proteomes" id="UP001614394"/>
    </source>
</evidence>
<evidence type="ECO:0008006" key="4">
    <source>
        <dbReference type="Google" id="ProtNLM"/>
    </source>
</evidence>
<sequence length="1759" mass="182802">MATSMLDFLKPLLPGAFDRIVFPAEIRQLLEHLSTDLPLPGGPAGGPVSGVVQASANDSAGGFAQLTIDPLGPAIPFDLRLTGPPAAPTGFQLDLKPADHLLKLPMACVPAGVQVDAAGKRSLVATPGGGSVALTLNGADPLAIRIEGSTDRAARQGIAALDAIAQGILTVGITPPAFLVGGQGFGLHLPGGLTVDSSPANAPAPVAGAVGGPAPSATPGWQGVAIREAELFLPAKTPLVGSGPIPVELDLGTPNGLYGRTQAHVEADGARPAFDVSVVWDDPGATSLASALPAAIEISTLWDLDETAGPSEVGTIELLGGRPLRVTGRFARRPGTSDFDFGLVVEAGGDQGLLSVKGRSPAGKVVVTAAALATAFIADATAPTTGQGAYDGFGATLHMLLVAAAGLSAVLDDGTVVLHTVEVDAGLGSAGTKVTLRVDYSVDVQVKTIDLGFMSLGMKPSVPMRLRYRNVRLLVDFAQTGLERFHLSFGEADIDVEDPGGWQITSPNTLKDLFDVLGSRSGHGSQWFEIDLRFALDLGPVKVSGATVRVTLGPGGALHPEVRGLDAALVMPGLFEAHGRASLGEGTLDLALAAKIIPLNVAAFASVSYKDCGAGVNELVFALGVDLPGPIPLANSGLGLYGLGGVFGVNAALPTPAPGADPILFQLALDPFDTAEYHCAPDGSVFGLGAVVGTAPDLGFTFSAKGVVVIGLPDVAVRASLQGHVMAPRVHITDDLGPPDAGVTFIGALAVAGDGVTVAMRGHYEVPVLFSIDVPFGARFPLHDRGWYIRLGSDGQPGRGPGPMQAKILPDFLNINAWAFFMIEGDGIPNLGGIPTLSPTGFSLGLGAGFTAVYGIPLIHVDVTASAVLALGTHPLLLAGAGHLSGSLHLGPISIGASADITFLIAPELGDTWMKFQVCGEVDLFFFSLEGCVTIELGKKSSTIPDPVDWPLESVSLADHRYTKLADAVRAESQPPPDTLPAVWPDAIPVLQFTNGPADGLRPGPFTDQLAWNPTGVGSGVVGNDRLDYTYTLTSIDLTAIDPHTGAGTPVAGPLESAWQDAKSGAPGEPGARELALLTWESALWTRKLVDGAVNDPNDPVPVIARRCREHFSARPGWALGGLGTRHGPGHGWQLPTEPSPGPFASVFDVHVASAWWGTPVDDATAGFLPVTFPLQLGTPTTFDTPLQGLGRYFMGAFTLPHVTGLPLDVSPNQSSPEIGEVPVQVLLTFSEPLFDPCLGLHLPLWPPDFADRMHVRLIGPDGSVPFPYSGDEPGSGDSVVRSYETAGGPFTAIALDYHAALAPQVLGIRGISTTASDAANDATEATNKAGQAASAKAQSHTVTPRRMLRPNTVYRIDVGFSGQGRREGKTGATVPHTDSYWFRTTDMSGPAHSKGAQYLQGTLSAVALEHYETYVAAPSVHQRTDRFDPAYLERYLLSWMPADKARYWFLKDPVGVQLEVSHVPDLAAIYDHDTVVRVHRTDPTKGHPDPFEEQSFSAANIWQAVVSGLQTQADLRLHEATTAAGTCPYPLPGATLGGRPELQPLAGYELSLAFPFLDSGHSGQSGGTAIRGGVFGTSRYTGPRELLEDVGFVAGGAAGGGRAGDLRVERIPVTAGDTTADGAVERAISLLELDRLTPARAGRTTALWTGDGGTWALHGVLLEGPEPIHRADPLDLVGFGGRLKVNGLSCGGRTFEQVIRSASGDRLLFLTGRPFVPAAPLTLSLTLQNVPLETATVPTATTLQCPVPPEPDFVEDLP</sequence>
<evidence type="ECO:0000256" key="1">
    <source>
        <dbReference type="SAM" id="MobiDB-lite"/>
    </source>
</evidence>
<evidence type="ECO:0000313" key="2">
    <source>
        <dbReference type="EMBL" id="MFI9103592.1"/>
    </source>
</evidence>
<dbReference type="Proteomes" id="UP001614394">
    <property type="component" value="Unassembled WGS sequence"/>
</dbReference>
<dbReference type="RefSeq" id="WP_399652839.1">
    <property type="nucleotide sequence ID" value="NZ_JBITYG010000007.1"/>
</dbReference>
<dbReference type="EMBL" id="JBITYG010000007">
    <property type="protein sequence ID" value="MFI9103592.1"/>
    <property type="molecule type" value="Genomic_DNA"/>
</dbReference>
<reference evidence="2 3" key="1">
    <citation type="submission" date="2024-10" db="EMBL/GenBank/DDBJ databases">
        <title>The Natural Products Discovery Center: Release of the First 8490 Sequenced Strains for Exploring Actinobacteria Biosynthetic Diversity.</title>
        <authorList>
            <person name="Kalkreuter E."/>
            <person name="Kautsar S.A."/>
            <person name="Yang D."/>
            <person name="Bader C.D."/>
            <person name="Teijaro C.N."/>
            <person name="Fluegel L."/>
            <person name="Davis C.M."/>
            <person name="Simpson J.R."/>
            <person name="Lauterbach L."/>
            <person name="Steele A.D."/>
            <person name="Gui C."/>
            <person name="Meng S."/>
            <person name="Li G."/>
            <person name="Viehrig K."/>
            <person name="Ye F."/>
            <person name="Su P."/>
            <person name="Kiefer A.F."/>
            <person name="Nichols A."/>
            <person name="Cepeda A.J."/>
            <person name="Yan W."/>
            <person name="Fan B."/>
            <person name="Jiang Y."/>
            <person name="Adhikari A."/>
            <person name="Zheng C.-J."/>
            <person name="Schuster L."/>
            <person name="Cowan T.M."/>
            <person name="Smanski M.J."/>
            <person name="Chevrette M.G."/>
            <person name="De Carvalho L.P.S."/>
            <person name="Shen B."/>
        </authorList>
    </citation>
    <scope>NUCLEOTIDE SEQUENCE [LARGE SCALE GENOMIC DNA]</scope>
    <source>
        <strain evidence="2 3">NPDC053399</strain>
    </source>
</reference>
<proteinExistence type="predicted"/>
<feature type="region of interest" description="Disordered" evidence="1">
    <location>
        <begin position="1323"/>
        <end position="1344"/>
    </location>
</feature>
<feature type="compositionally biased region" description="Low complexity" evidence="1">
    <location>
        <begin position="1323"/>
        <end position="1340"/>
    </location>
</feature>
<accession>A0ABW8CCR8</accession>
<comment type="caution">
    <text evidence="2">The sequence shown here is derived from an EMBL/GenBank/DDBJ whole genome shotgun (WGS) entry which is preliminary data.</text>
</comment>
<name>A0ABW8CCR8_9ACTN</name>
<protein>
    <recommendedName>
        <fullName evidence="4">Transcriptional activator SRCAP-like protein</fullName>
    </recommendedName>
</protein>
<organism evidence="2 3">
    <name type="scientific">Streptomyces fildesensis</name>
    <dbReference type="NCBI Taxonomy" id="375757"/>
    <lineage>
        <taxon>Bacteria</taxon>
        <taxon>Bacillati</taxon>
        <taxon>Actinomycetota</taxon>
        <taxon>Actinomycetes</taxon>
        <taxon>Kitasatosporales</taxon>
        <taxon>Streptomycetaceae</taxon>
        <taxon>Streptomyces</taxon>
    </lineage>
</organism>
<keyword evidence="3" id="KW-1185">Reference proteome</keyword>